<dbReference type="PANTHER" id="PTHR46268">
    <property type="entry name" value="STRESS RESPONSE PROTEIN NHAX"/>
    <property type="match status" value="1"/>
</dbReference>
<dbReference type="EMBL" id="AP019400">
    <property type="protein sequence ID" value="BBI31042.1"/>
    <property type="molecule type" value="Genomic_DNA"/>
</dbReference>
<dbReference type="PANTHER" id="PTHR46268:SF6">
    <property type="entry name" value="UNIVERSAL STRESS PROTEIN UP12"/>
    <property type="match status" value="1"/>
</dbReference>
<reference evidence="3 4" key="1">
    <citation type="submission" date="2019-01" db="EMBL/GenBank/DDBJ databases">
        <title>Complete genome sequence of Cohnella hallensis HS21 isolated from Korean fir (Abies koreana) rhizospheric soil.</title>
        <authorList>
            <person name="Jiang L."/>
            <person name="Kang S.W."/>
            <person name="Kim S."/>
            <person name="Jung J."/>
            <person name="Kim C.Y."/>
            <person name="Kim D.H."/>
            <person name="Kim S.W."/>
            <person name="Lee J."/>
        </authorList>
    </citation>
    <scope>NUCLEOTIDE SEQUENCE [LARGE SCALE GENOMIC DNA]</scope>
    <source>
        <strain evidence="3 4">HS21</strain>
    </source>
</reference>
<accession>A0A3T1CYV4</accession>
<name>A0A3T1CYV4_9BACL</name>
<keyword evidence="4" id="KW-1185">Reference proteome</keyword>
<evidence type="ECO:0000313" key="3">
    <source>
        <dbReference type="EMBL" id="BBI31042.1"/>
    </source>
</evidence>
<dbReference type="Proteomes" id="UP000289856">
    <property type="component" value="Chromosome"/>
</dbReference>
<evidence type="ECO:0000256" key="1">
    <source>
        <dbReference type="ARBA" id="ARBA00008791"/>
    </source>
</evidence>
<evidence type="ECO:0000259" key="2">
    <source>
        <dbReference type="Pfam" id="PF00582"/>
    </source>
</evidence>
<dbReference type="KEGG" id="cohn:KCTCHS21_04410"/>
<dbReference type="SUPFAM" id="SSF52402">
    <property type="entry name" value="Adenine nucleotide alpha hydrolases-like"/>
    <property type="match status" value="1"/>
</dbReference>
<organism evidence="3 4">
    <name type="scientific">Cohnella abietis</name>
    <dbReference type="NCBI Taxonomy" id="2507935"/>
    <lineage>
        <taxon>Bacteria</taxon>
        <taxon>Bacillati</taxon>
        <taxon>Bacillota</taxon>
        <taxon>Bacilli</taxon>
        <taxon>Bacillales</taxon>
        <taxon>Paenibacillaceae</taxon>
        <taxon>Cohnella</taxon>
    </lineage>
</organism>
<dbReference type="OrthoDB" id="9777884at2"/>
<dbReference type="CDD" id="cd00293">
    <property type="entry name" value="USP-like"/>
    <property type="match status" value="1"/>
</dbReference>
<dbReference type="InterPro" id="IPR014729">
    <property type="entry name" value="Rossmann-like_a/b/a_fold"/>
</dbReference>
<gene>
    <name evidence="3" type="ORF">KCTCHS21_04410</name>
</gene>
<feature type="domain" description="UspA" evidence="2">
    <location>
        <begin position="3"/>
        <end position="143"/>
    </location>
</feature>
<dbReference type="Gene3D" id="3.40.50.620">
    <property type="entry name" value="HUPs"/>
    <property type="match status" value="1"/>
</dbReference>
<dbReference type="InterPro" id="IPR006016">
    <property type="entry name" value="UspA"/>
</dbReference>
<evidence type="ECO:0000313" key="4">
    <source>
        <dbReference type="Proteomes" id="UP000289856"/>
    </source>
</evidence>
<dbReference type="PRINTS" id="PR01438">
    <property type="entry name" value="UNVRSLSTRESS"/>
</dbReference>
<dbReference type="InterPro" id="IPR006015">
    <property type="entry name" value="Universal_stress_UspA"/>
</dbReference>
<dbReference type="RefSeq" id="WP_157993919.1">
    <property type="nucleotide sequence ID" value="NZ_AP019400.1"/>
</dbReference>
<protein>
    <submittedName>
        <fullName evidence="3">Universal stress protein</fullName>
    </submittedName>
</protein>
<dbReference type="AlphaFoldDB" id="A0A3T1CYV4"/>
<comment type="similarity">
    <text evidence="1">Belongs to the universal stress protein A family.</text>
</comment>
<sequence>MIFKHIMVPYDGSQSATKALEKALQFVESDPNIQISVAHVINLQPVIVGDMTFSQPEGYQEQVKQQGNALLDKVKQIIGDHPHTNVVVLAGSPAEAILDYVENSNCDAIIMGSRGLSSLKEFMLGSVSHNVILHAKVPVMITK</sequence>
<proteinExistence type="inferred from homology"/>
<dbReference type="Pfam" id="PF00582">
    <property type="entry name" value="Usp"/>
    <property type="match status" value="1"/>
</dbReference>